<dbReference type="Proteomes" id="UP000008068">
    <property type="component" value="Unassembled WGS sequence"/>
</dbReference>
<gene>
    <name evidence="1" type="ORF">CAEBREN_16725</name>
</gene>
<dbReference type="AlphaFoldDB" id="G0P407"/>
<protein>
    <submittedName>
        <fullName evidence="1">Uncharacterized protein</fullName>
    </submittedName>
</protein>
<reference evidence="2" key="1">
    <citation type="submission" date="2011-07" db="EMBL/GenBank/DDBJ databases">
        <authorList>
            <consortium name="Caenorhabditis brenneri Sequencing and Analysis Consortium"/>
            <person name="Wilson R.K."/>
        </authorList>
    </citation>
    <scope>NUCLEOTIDE SEQUENCE [LARGE SCALE GENOMIC DNA]</scope>
    <source>
        <strain evidence="2">PB2801</strain>
    </source>
</reference>
<dbReference type="HOGENOM" id="CLU_1152611_0_0_1"/>
<proteinExistence type="predicted"/>
<name>G0P407_CAEBE</name>
<dbReference type="InParanoid" id="G0P407"/>
<accession>G0P407</accession>
<sequence length="241" mass="27664">MKFLLSKVHKTKLRNIHEDPSKSFFLETSSPKPASKRRSPNSNLTRRAISFCSFGFARAWTTESCHKSKTFSVVNKHGTKTLNYEKMDLLQLGATNSIEIYVKAEKLELDEYDFIFCRKKQDKEETEFMISTLLAFGCFVSAEDRIFSFFTNLPGLSLYIKKPFWFFIKTLIATTTIATRGQSTSFSPFPLVMDRPSSYRKVSSEGIHWTHAGSLVAESDARRIEVSFSLEVSPTNTYYFQ</sequence>
<evidence type="ECO:0000313" key="2">
    <source>
        <dbReference type="Proteomes" id="UP000008068"/>
    </source>
</evidence>
<evidence type="ECO:0000313" key="1">
    <source>
        <dbReference type="EMBL" id="EGT44576.1"/>
    </source>
</evidence>
<organism evidence="2">
    <name type="scientific">Caenorhabditis brenneri</name>
    <name type="common">Nematode worm</name>
    <dbReference type="NCBI Taxonomy" id="135651"/>
    <lineage>
        <taxon>Eukaryota</taxon>
        <taxon>Metazoa</taxon>
        <taxon>Ecdysozoa</taxon>
        <taxon>Nematoda</taxon>
        <taxon>Chromadorea</taxon>
        <taxon>Rhabditida</taxon>
        <taxon>Rhabditina</taxon>
        <taxon>Rhabditomorpha</taxon>
        <taxon>Rhabditoidea</taxon>
        <taxon>Rhabditidae</taxon>
        <taxon>Peloderinae</taxon>
        <taxon>Caenorhabditis</taxon>
    </lineage>
</organism>
<keyword evidence="2" id="KW-1185">Reference proteome</keyword>
<dbReference type="EMBL" id="GL380056">
    <property type="protein sequence ID" value="EGT44576.1"/>
    <property type="molecule type" value="Genomic_DNA"/>
</dbReference>